<organism evidence="2 3">
    <name type="scientific">Candidatus Cryptobacteroides gallistercoris</name>
    <dbReference type="NCBI Taxonomy" id="2840765"/>
    <lineage>
        <taxon>Bacteria</taxon>
        <taxon>Pseudomonadati</taxon>
        <taxon>Bacteroidota</taxon>
        <taxon>Bacteroidia</taxon>
        <taxon>Bacteroidales</taxon>
        <taxon>Candidatus Cryptobacteroides</taxon>
    </lineage>
</organism>
<proteinExistence type="predicted"/>
<feature type="chain" id="PRO_5037343838" evidence="1">
    <location>
        <begin position="25"/>
        <end position="122"/>
    </location>
</feature>
<protein>
    <submittedName>
        <fullName evidence="2">Uncharacterized protein</fullName>
    </submittedName>
</protein>
<feature type="signal peptide" evidence="1">
    <location>
        <begin position="1"/>
        <end position="24"/>
    </location>
</feature>
<sequence>MKKLFSSSLITILSVIFCALPASGQSLEDNAEVREFLDDMFGQLDMSKVPTGLLRDYAFELVDFDRYDGKVLTDSNYVEKTTFEYLLRSIRSSAVGEKPFRPVNSILDDMHNVNDGSIAVGI</sequence>
<accession>A0A940IG44</accession>
<comment type="caution">
    <text evidence="2">The sequence shown here is derived from an EMBL/GenBank/DDBJ whole genome shotgun (WGS) entry which is preliminary data.</text>
</comment>
<evidence type="ECO:0000313" key="2">
    <source>
        <dbReference type="EMBL" id="MBO8453608.1"/>
    </source>
</evidence>
<name>A0A940IG44_9BACT</name>
<evidence type="ECO:0000313" key="3">
    <source>
        <dbReference type="Proteomes" id="UP000771749"/>
    </source>
</evidence>
<reference evidence="2" key="2">
    <citation type="journal article" date="2021" name="PeerJ">
        <title>Extensive microbial diversity within the chicken gut microbiome revealed by metagenomics and culture.</title>
        <authorList>
            <person name="Gilroy R."/>
            <person name="Ravi A."/>
            <person name="Getino M."/>
            <person name="Pursley I."/>
            <person name="Horton D.L."/>
            <person name="Alikhan N.F."/>
            <person name="Baker D."/>
            <person name="Gharbi K."/>
            <person name="Hall N."/>
            <person name="Watson M."/>
            <person name="Adriaenssens E.M."/>
            <person name="Foster-Nyarko E."/>
            <person name="Jarju S."/>
            <person name="Secka A."/>
            <person name="Antonio M."/>
            <person name="Oren A."/>
            <person name="Chaudhuri R.R."/>
            <person name="La Ragione R."/>
            <person name="Hildebrand F."/>
            <person name="Pallen M.J."/>
        </authorList>
    </citation>
    <scope>NUCLEOTIDE SEQUENCE</scope>
    <source>
        <strain evidence="2">F1-3629</strain>
    </source>
</reference>
<keyword evidence="1" id="KW-0732">Signal</keyword>
<dbReference type="Proteomes" id="UP000771749">
    <property type="component" value="Unassembled WGS sequence"/>
</dbReference>
<evidence type="ECO:0000256" key="1">
    <source>
        <dbReference type="SAM" id="SignalP"/>
    </source>
</evidence>
<gene>
    <name evidence="2" type="ORF">IAC07_02640</name>
</gene>
<dbReference type="EMBL" id="JADIMJ010000040">
    <property type="protein sequence ID" value="MBO8453608.1"/>
    <property type="molecule type" value="Genomic_DNA"/>
</dbReference>
<dbReference type="AlphaFoldDB" id="A0A940IG44"/>
<reference evidence="2" key="1">
    <citation type="submission" date="2020-10" db="EMBL/GenBank/DDBJ databases">
        <authorList>
            <person name="Gilroy R."/>
        </authorList>
    </citation>
    <scope>NUCLEOTIDE SEQUENCE</scope>
    <source>
        <strain evidence="2">F1-3629</strain>
    </source>
</reference>